<dbReference type="Pfam" id="PF01266">
    <property type="entry name" value="DAO"/>
    <property type="match status" value="1"/>
</dbReference>
<dbReference type="Gene3D" id="3.50.50.60">
    <property type="entry name" value="FAD/NAD(P)-binding domain"/>
    <property type="match status" value="1"/>
</dbReference>
<feature type="region of interest" description="Disordered" evidence="1">
    <location>
        <begin position="89"/>
        <end position="149"/>
    </location>
</feature>
<evidence type="ECO:0000259" key="2">
    <source>
        <dbReference type="Pfam" id="PF01266"/>
    </source>
</evidence>
<dbReference type="STRING" id="1869.MB27_26180"/>
<comment type="caution">
    <text evidence="3">The sequence shown here is derived from an EMBL/GenBank/DDBJ whole genome shotgun (WGS) entry which is preliminary data.</text>
</comment>
<evidence type="ECO:0000256" key="1">
    <source>
        <dbReference type="SAM" id="MobiDB-lite"/>
    </source>
</evidence>
<dbReference type="eggNOG" id="COG0665">
    <property type="taxonomic scope" value="Bacteria"/>
</dbReference>
<feature type="domain" description="FAD dependent oxidoreductase" evidence="2">
    <location>
        <begin position="31"/>
        <end position="59"/>
    </location>
</feature>
<dbReference type="AlphaFoldDB" id="A0A0A6UFN9"/>
<accession>A0A0A6UFN9</accession>
<gene>
    <name evidence="3" type="ORF">MB27_26180</name>
</gene>
<dbReference type="InterPro" id="IPR006076">
    <property type="entry name" value="FAD-dep_OxRdtase"/>
</dbReference>
<dbReference type="SUPFAM" id="SSF51971">
    <property type="entry name" value="Nucleotide-binding domain"/>
    <property type="match status" value="1"/>
</dbReference>
<proteinExistence type="predicted"/>
<feature type="compositionally biased region" description="Basic residues" evidence="1">
    <location>
        <begin position="131"/>
        <end position="149"/>
    </location>
</feature>
<organism evidence="3 4">
    <name type="scientific">Actinoplanes utahensis</name>
    <dbReference type="NCBI Taxonomy" id="1869"/>
    <lineage>
        <taxon>Bacteria</taxon>
        <taxon>Bacillati</taxon>
        <taxon>Actinomycetota</taxon>
        <taxon>Actinomycetes</taxon>
        <taxon>Micromonosporales</taxon>
        <taxon>Micromonosporaceae</taxon>
        <taxon>Actinoplanes</taxon>
    </lineage>
</organism>
<protein>
    <recommendedName>
        <fullName evidence="2">FAD dependent oxidoreductase domain-containing protein</fullName>
    </recommendedName>
</protein>
<sequence>MSELPGTEESYWMDSAPPATHPALTGDAEADVVVIGGGIAGLSTTWELTERGLRVHLSKRTGSPPASPVTRLGVSEIAYRWAAQDNTSTDRIPFVGPLHPGTRLRPLHPPGLHRPLQRRRDHLGVPVPRLPLHRGRSGAAGPRHRTPTS</sequence>
<name>A0A0A6UFN9_ACTUT</name>
<evidence type="ECO:0000313" key="3">
    <source>
        <dbReference type="EMBL" id="KHD74835.1"/>
    </source>
</evidence>
<dbReference type="InterPro" id="IPR036188">
    <property type="entry name" value="FAD/NAD-bd_sf"/>
</dbReference>
<dbReference type="Proteomes" id="UP000054537">
    <property type="component" value="Unassembled WGS sequence"/>
</dbReference>
<dbReference type="SUPFAM" id="SSF51905">
    <property type="entry name" value="FAD/NAD(P)-binding domain"/>
    <property type="match status" value="1"/>
</dbReference>
<evidence type="ECO:0000313" key="4">
    <source>
        <dbReference type="Proteomes" id="UP000054537"/>
    </source>
</evidence>
<reference evidence="3 4" key="1">
    <citation type="submission" date="2014-10" db="EMBL/GenBank/DDBJ databases">
        <title>Draft genome sequence of Actinoplanes utahensis NRRL 12052.</title>
        <authorList>
            <person name="Velasco-Bucheli B."/>
            <person name="del Cerro C."/>
            <person name="Hormigo D."/>
            <person name="Garcia J.L."/>
            <person name="Acebal C."/>
            <person name="Arroyo M."/>
            <person name="de la Mata I."/>
        </authorList>
    </citation>
    <scope>NUCLEOTIDE SEQUENCE [LARGE SCALE GENOMIC DNA]</scope>
    <source>
        <strain evidence="3 4">NRRL 12052</strain>
    </source>
</reference>
<dbReference type="EMBL" id="JRTT01000035">
    <property type="protein sequence ID" value="KHD74835.1"/>
    <property type="molecule type" value="Genomic_DNA"/>
</dbReference>
<keyword evidence="4" id="KW-1185">Reference proteome</keyword>